<proteinExistence type="predicted"/>
<evidence type="ECO:0000256" key="8">
    <source>
        <dbReference type="RuleBase" id="RU371123"/>
    </source>
</evidence>
<keyword evidence="6" id="KW-0496">Mitochondrion</keyword>
<evidence type="ECO:0000256" key="7">
    <source>
        <dbReference type="ARBA" id="ARBA00023157"/>
    </source>
</evidence>
<evidence type="ECO:0000256" key="4">
    <source>
        <dbReference type="ARBA" id="ARBA00022827"/>
    </source>
</evidence>
<feature type="compositionally biased region" description="Polar residues" evidence="9">
    <location>
        <begin position="1"/>
        <end position="16"/>
    </location>
</feature>
<dbReference type="GO" id="GO:0005758">
    <property type="term" value="C:mitochondrial intermembrane space"/>
    <property type="evidence" value="ECO:0007669"/>
    <property type="project" value="UniProtKB-SubCell"/>
</dbReference>
<organism evidence="11 12">
    <name type="scientific">Clonostachys byssicola</name>
    <dbReference type="NCBI Taxonomy" id="160290"/>
    <lineage>
        <taxon>Eukaryota</taxon>
        <taxon>Fungi</taxon>
        <taxon>Dikarya</taxon>
        <taxon>Ascomycota</taxon>
        <taxon>Pezizomycotina</taxon>
        <taxon>Sordariomycetes</taxon>
        <taxon>Hypocreomycetidae</taxon>
        <taxon>Hypocreales</taxon>
        <taxon>Bionectriaceae</taxon>
        <taxon>Clonostachys</taxon>
    </lineage>
</organism>
<dbReference type="GO" id="GO:0016971">
    <property type="term" value="F:flavin-dependent sulfhydryl oxidase activity"/>
    <property type="evidence" value="ECO:0007669"/>
    <property type="project" value="InterPro"/>
</dbReference>
<evidence type="ECO:0000259" key="10">
    <source>
        <dbReference type="PROSITE" id="PS51324"/>
    </source>
</evidence>
<dbReference type="Gene3D" id="1.20.120.310">
    <property type="entry name" value="ERV/ALR sulfhydryl oxidase domain"/>
    <property type="match status" value="1"/>
</dbReference>
<dbReference type="PANTHER" id="PTHR12645">
    <property type="entry name" value="ALR/ERV"/>
    <property type="match status" value="1"/>
</dbReference>
<reference evidence="11" key="1">
    <citation type="submission" date="2021-10" db="EMBL/GenBank/DDBJ databases">
        <authorList>
            <person name="Piombo E."/>
        </authorList>
    </citation>
    <scope>NUCLEOTIDE SEQUENCE</scope>
</reference>
<dbReference type="EC" id="1.8.3.2" evidence="8"/>
<evidence type="ECO:0000256" key="1">
    <source>
        <dbReference type="ARBA" id="ARBA00001974"/>
    </source>
</evidence>
<gene>
    <name evidence="11" type="ORF">CBYS24578_00006139</name>
</gene>
<feature type="region of interest" description="Disordered" evidence="9">
    <location>
        <begin position="1"/>
        <end position="31"/>
    </location>
</feature>
<keyword evidence="4 8" id="KW-0274">FAD</keyword>
<sequence>MTDSTEQGASTATEQQGVKLPNGYTRLPNGVVLDKEGKPCRSCSSKSAFSAFAAQASKQSPKTTTTTTAATTKRPASECPPDVAALGRSSWTLLHSIAATFPEAPSRAQQGDLVSFVQLFSRLYPCWVCADDFQGYIAREPPRAASRDDFGRWLCGAHNDVNRKLGKPVFDCDKWQERWVTGPKDGSCD</sequence>
<dbReference type="GO" id="GO:0050660">
    <property type="term" value="F:flavin adenine dinucleotide binding"/>
    <property type="evidence" value="ECO:0007669"/>
    <property type="project" value="TreeGrafter"/>
</dbReference>
<keyword evidence="7" id="KW-1015">Disulfide bond</keyword>
<dbReference type="FunFam" id="1.20.120.310:FF:000003">
    <property type="entry name" value="Sulfhydryl oxidase"/>
    <property type="match status" value="1"/>
</dbReference>
<dbReference type="Proteomes" id="UP000754883">
    <property type="component" value="Unassembled WGS sequence"/>
</dbReference>
<feature type="domain" description="ERV/ALR sulfhydryl oxidase" evidence="10">
    <location>
        <begin position="79"/>
        <end position="179"/>
    </location>
</feature>
<dbReference type="AlphaFoldDB" id="A0A9N9UM80"/>
<protein>
    <recommendedName>
        <fullName evidence="8">Sulfhydryl oxidase</fullName>
        <ecNumber evidence="8">1.8.3.2</ecNumber>
    </recommendedName>
</protein>
<keyword evidence="12" id="KW-1185">Reference proteome</keyword>
<evidence type="ECO:0000313" key="11">
    <source>
        <dbReference type="EMBL" id="CAG9991328.1"/>
    </source>
</evidence>
<comment type="catalytic activity">
    <reaction evidence="8">
        <text>2 R'C(R)SH + O2 = R'C(R)S-S(R)CR' + H2O2</text>
        <dbReference type="Rhea" id="RHEA:17357"/>
        <dbReference type="ChEBI" id="CHEBI:15379"/>
        <dbReference type="ChEBI" id="CHEBI:16240"/>
        <dbReference type="ChEBI" id="CHEBI:16520"/>
        <dbReference type="ChEBI" id="CHEBI:17412"/>
        <dbReference type="EC" id="1.8.3.2"/>
    </reaction>
</comment>
<dbReference type="SUPFAM" id="SSF69000">
    <property type="entry name" value="FAD-dependent thiol oxidase"/>
    <property type="match status" value="1"/>
</dbReference>
<evidence type="ECO:0000256" key="9">
    <source>
        <dbReference type="SAM" id="MobiDB-lite"/>
    </source>
</evidence>
<dbReference type="PROSITE" id="PS51324">
    <property type="entry name" value="ERV_ALR"/>
    <property type="match status" value="1"/>
</dbReference>
<keyword evidence="5 8" id="KW-0560">Oxidoreductase</keyword>
<dbReference type="InterPro" id="IPR036774">
    <property type="entry name" value="ERV/ALR_sulphydryl_oxid_sf"/>
</dbReference>
<evidence type="ECO:0000256" key="6">
    <source>
        <dbReference type="ARBA" id="ARBA00023128"/>
    </source>
</evidence>
<name>A0A9N9UM80_9HYPO</name>
<evidence type="ECO:0000313" key="12">
    <source>
        <dbReference type="Proteomes" id="UP000754883"/>
    </source>
</evidence>
<dbReference type="OrthoDB" id="17199at2759"/>
<dbReference type="PANTHER" id="PTHR12645:SF0">
    <property type="entry name" value="FAD-LINKED SULFHYDRYL OXIDASE ALR"/>
    <property type="match status" value="1"/>
</dbReference>
<keyword evidence="3 8" id="KW-0285">Flavoprotein</keyword>
<comment type="cofactor">
    <cofactor evidence="1 8">
        <name>FAD</name>
        <dbReference type="ChEBI" id="CHEBI:57692"/>
    </cofactor>
</comment>
<feature type="compositionally biased region" description="Low complexity" evidence="9">
    <location>
        <begin position="54"/>
        <end position="72"/>
    </location>
</feature>
<dbReference type="Pfam" id="PF04777">
    <property type="entry name" value="Evr1_Alr"/>
    <property type="match status" value="1"/>
</dbReference>
<evidence type="ECO:0000256" key="5">
    <source>
        <dbReference type="ARBA" id="ARBA00023002"/>
    </source>
</evidence>
<comment type="caution">
    <text evidence="11">The sequence shown here is derived from an EMBL/GenBank/DDBJ whole genome shotgun (WGS) entry which is preliminary data.</text>
</comment>
<feature type="region of interest" description="Disordered" evidence="9">
    <location>
        <begin position="54"/>
        <end position="80"/>
    </location>
</feature>
<dbReference type="InterPro" id="IPR039799">
    <property type="entry name" value="ALR/ERV"/>
</dbReference>
<comment type="subcellular location">
    <subcellularLocation>
        <location evidence="2">Mitochondrion intermembrane space</location>
    </subcellularLocation>
</comment>
<accession>A0A9N9UM80</accession>
<dbReference type="EMBL" id="CABFNO020001479">
    <property type="protein sequence ID" value="CAG9991328.1"/>
    <property type="molecule type" value="Genomic_DNA"/>
</dbReference>
<dbReference type="InterPro" id="IPR017905">
    <property type="entry name" value="ERV/ALR_sulphydryl_oxidase"/>
</dbReference>
<evidence type="ECO:0000256" key="3">
    <source>
        <dbReference type="ARBA" id="ARBA00022630"/>
    </source>
</evidence>
<evidence type="ECO:0000256" key="2">
    <source>
        <dbReference type="ARBA" id="ARBA00004569"/>
    </source>
</evidence>